<feature type="compositionally biased region" description="Low complexity" evidence="1">
    <location>
        <begin position="101"/>
        <end position="112"/>
    </location>
</feature>
<feature type="region of interest" description="Disordered" evidence="1">
    <location>
        <begin position="76"/>
        <end position="112"/>
    </location>
</feature>
<name>A0ABN9U7N7_9DINO</name>
<proteinExistence type="predicted"/>
<comment type="caution">
    <text evidence="2">The sequence shown here is derived from an EMBL/GenBank/DDBJ whole genome shotgun (WGS) entry which is preliminary data.</text>
</comment>
<protein>
    <submittedName>
        <fullName evidence="2">Uncharacterized protein</fullName>
    </submittedName>
</protein>
<accession>A0ABN9U7N7</accession>
<dbReference type="Proteomes" id="UP001189429">
    <property type="component" value="Unassembled WGS sequence"/>
</dbReference>
<dbReference type="EMBL" id="CAUYUJ010015526">
    <property type="protein sequence ID" value="CAK0855154.1"/>
    <property type="molecule type" value="Genomic_DNA"/>
</dbReference>
<organism evidence="2 3">
    <name type="scientific">Prorocentrum cordatum</name>
    <dbReference type="NCBI Taxonomy" id="2364126"/>
    <lineage>
        <taxon>Eukaryota</taxon>
        <taxon>Sar</taxon>
        <taxon>Alveolata</taxon>
        <taxon>Dinophyceae</taxon>
        <taxon>Prorocentrales</taxon>
        <taxon>Prorocentraceae</taxon>
        <taxon>Prorocentrum</taxon>
    </lineage>
</organism>
<reference evidence="2" key="1">
    <citation type="submission" date="2023-10" db="EMBL/GenBank/DDBJ databases">
        <authorList>
            <person name="Chen Y."/>
            <person name="Shah S."/>
            <person name="Dougan E. K."/>
            <person name="Thang M."/>
            <person name="Chan C."/>
        </authorList>
    </citation>
    <scope>NUCLEOTIDE SEQUENCE [LARGE SCALE GENOMIC DNA]</scope>
</reference>
<keyword evidence="3" id="KW-1185">Reference proteome</keyword>
<evidence type="ECO:0000313" key="3">
    <source>
        <dbReference type="Proteomes" id="UP001189429"/>
    </source>
</evidence>
<evidence type="ECO:0000256" key="1">
    <source>
        <dbReference type="SAM" id="MobiDB-lite"/>
    </source>
</evidence>
<gene>
    <name evidence="2" type="ORF">PCOR1329_LOCUS45977</name>
</gene>
<sequence length="112" mass="12046">MVDEVLTGFSEYFGHVRDAGEALWANPRDAREGRRGLEAATMKVLGWSTARQASASLFVHGDDAAILMRPHVQRELQVPLPGETDDRGPRCTSSPAPPAAARPLRALARAAA</sequence>
<evidence type="ECO:0000313" key="2">
    <source>
        <dbReference type="EMBL" id="CAK0855154.1"/>
    </source>
</evidence>